<keyword evidence="3" id="KW-1185">Reference proteome</keyword>
<comment type="cofactor">
    <cofactor evidence="1">
        <name>[4Fe-4S] cluster</name>
        <dbReference type="ChEBI" id="CHEBI:49883"/>
    </cofactor>
</comment>
<accession>A0A165YW05</accession>
<dbReference type="InterPro" id="IPR043693">
    <property type="entry name" value="UbiV"/>
</dbReference>
<dbReference type="InterPro" id="IPR001539">
    <property type="entry name" value="Peptidase_U32"/>
</dbReference>
<dbReference type="PANTHER" id="PTHR30217">
    <property type="entry name" value="PEPTIDASE U32 FAMILY"/>
    <property type="match status" value="1"/>
</dbReference>
<comment type="subunit">
    <text evidence="1">Forms a heterodimer with UbiU.</text>
</comment>
<feature type="binding site" evidence="1">
    <location>
        <position position="43"/>
    </location>
    <ligand>
        <name>[4Fe-4S] cluster</name>
        <dbReference type="ChEBI" id="CHEBI:49883"/>
    </ligand>
</feature>
<dbReference type="PATRIC" id="fig|989403.3.peg.2176"/>
<dbReference type="InterPro" id="IPR051454">
    <property type="entry name" value="RNA/ubiquinone_mod_enzymes"/>
</dbReference>
<keyword evidence="1" id="KW-0411">Iron-sulfur</keyword>
<feature type="binding site" evidence="1">
    <location>
        <position position="175"/>
    </location>
    <ligand>
        <name>[4Fe-4S] cluster</name>
        <dbReference type="ChEBI" id="CHEBI:49883"/>
    </ligand>
</feature>
<dbReference type="GO" id="GO:0046872">
    <property type="term" value="F:metal ion binding"/>
    <property type="evidence" value="ECO:0007669"/>
    <property type="project" value="UniProtKB-KW"/>
</dbReference>
<dbReference type="Proteomes" id="UP000076577">
    <property type="component" value="Unassembled WGS sequence"/>
</dbReference>
<proteinExistence type="inferred from homology"/>
<organism evidence="2 3">
    <name type="scientific">Pseudovibrio axinellae</name>
    <dbReference type="NCBI Taxonomy" id="989403"/>
    <lineage>
        <taxon>Bacteria</taxon>
        <taxon>Pseudomonadati</taxon>
        <taxon>Pseudomonadota</taxon>
        <taxon>Alphaproteobacteria</taxon>
        <taxon>Hyphomicrobiales</taxon>
        <taxon>Stappiaceae</taxon>
        <taxon>Pseudovibrio</taxon>
    </lineage>
</organism>
<reference evidence="2 3" key="1">
    <citation type="journal article" date="2016" name="Front. Microbiol.">
        <title>Comparative Genomic Analysis Reveals a Diverse Repertoire of Genes Involved in Prokaryote-Eukaryote Interactions within the Pseudovibrio Genus.</title>
        <authorList>
            <person name="Romano S."/>
            <person name="Fernandez-Guerra A."/>
            <person name="Reen F.J."/>
            <person name="Glockner F.O."/>
            <person name="Crowley S.P."/>
            <person name="O'Sullivan O."/>
            <person name="Cotter P.D."/>
            <person name="Adams C."/>
            <person name="Dobson A.D."/>
            <person name="O'Gara F."/>
        </authorList>
    </citation>
    <scope>NUCLEOTIDE SEQUENCE [LARGE SCALE GENOMIC DNA]</scope>
    <source>
        <strain evidence="2 3">Ad2</strain>
    </source>
</reference>
<keyword evidence="1" id="KW-0479">Metal-binding</keyword>
<dbReference type="EMBL" id="LMCB01000015">
    <property type="protein sequence ID" value="KZL19285.1"/>
    <property type="molecule type" value="Genomic_DNA"/>
</dbReference>
<dbReference type="GO" id="GO:0006744">
    <property type="term" value="P:ubiquinone biosynthetic process"/>
    <property type="evidence" value="ECO:0007669"/>
    <property type="project" value="UniProtKB-UniRule"/>
</dbReference>
<comment type="pathway">
    <text evidence="1">Cofactor biosynthesis; ubiquinone biosynthesis.</text>
</comment>
<dbReference type="GO" id="GO:0051539">
    <property type="term" value="F:4 iron, 4 sulfur cluster binding"/>
    <property type="evidence" value="ECO:0007669"/>
    <property type="project" value="UniProtKB-UniRule"/>
</dbReference>
<comment type="function">
    <text evidence="1">Required for O(2)-independent ubiquinone (coenzyme Q) biosynthesis. Together with UbiU, is essential for the C6-hydroxylation reaction in the oxygen-independent ubiquinone biosynthesis pathway.</text>
</comment>
<comment type="caution">
    <text evidence="2">The sequence shown here is derived from an EMBL/GenBank/DDBJ whole genome shotgun (WGS) entry which is preliminary data.</text>
</comment>
<dbReference type="STRING" id="989403.SAMN05421798_102671"/>
<gene>
    <name evidence="1" type="primary">ubiV</name>
    <name evidence="2" type="ORF">PsAD2_02036</name>
</gene>
<evidence type="ECO:0000313" key="2">
    <source>
        <dbReference type="EMBL" id="KZL19285.1"/>
    </source>
</evidence>
<dbReference type="UniPathway" id="UPA00232"/>
<name>A0A165YW05_9HYPH</name>
<dbReference type="HAMAP" id="MF_02233">
    <property type="entry name" value="UbiV"/>
    <property type="match status" value="1"/>
</dbReference>
<comment type="similarity">
    <text evidence="1">Belongs to the peptidase U32 family. UbiV subfamily.</text>
</comment>
<protein>
    <recommendedName>
        <fullName evidence="1">Ubiquinone biosynthesis protein UbiV</fullName>
    </recommendedName>
</protein>
<keyword evidence="1" id="KW-0004">4Fe-4S</keyword>
<dbReference type="Pfam" id="PF01136">
    <property type="entry name" value="Peptidase_U32"/>
    <property type="match status" value="1"/>
</dbReference>
<keyword evidence="1" id="KW-0831">Ubiquinone biosynthesis</keyword>
<sequence length="298" mass="32885">MSKIELSIGPNFFNWPNDKLVDFYARIADEAPVERVYIGETICGKRMPFNDKVWPEIYERLANAGKTVVFSTIALPVTVRDRKSIAALSEDAELIEANDIAGVHKRSGKPFVGGPFLNIYNEQTAKVLMNLGMETFCPPVELPLNSVETIAQALPDLTVELFAFGRLPLAVSGRCYHARAHKLHKDNCQFICDRDPDGMDVTTLDDQKFLSANGIQTLSHSVQAITLGRDELLTKGIGRLRLSPHDIDMVAVAEIFRDLVDGKIESGEAEARLQQQPLPGALANGYVTGKPGHLWQAD</sequence>
<evidence type="ECO:0000256" key="1">
    <source>
        <dbReference type="HAMAP-Rule" id="MF_02233"/>
    </source>
</evidence>
<dbReference type="PANTHER" id="PTHR30217:SF11">
    <property type="entry name" value="UBIQUINONE BIOSYNTHESIS PROTEIN UBIV"/>
    <property type="match status" value="1"/>
</dbReference>
<feature type="binding site" evidence="1">
    <location>
        <position position="188"/>
    </location>
    <ligand>
        <name>[4Fe-4S] cluster</name>
        <dbReference type="ChEBI" id="CHEBI:49883"/>
    </ligand>
</feature>
<feature type="binding site" evidence="1">
    <location>
        <position position="192"/>
    </location>
    <ligand>
        <name>[4Fe-4S] cluster</name>
        <dbReference type="ChEBI" id="CHEBI:49883"/>
    </ligand>
</feature>
<dbReference type="OrthoDB" id="8523349at2"/>
<dbReference type="AlphaFoldDB" id="A0A165YW05"/>
<dbReference type="NCBIfam" id="NF011991">
    <property type="entry name" value="PRK15447.1"/>
    <property type="match status" value="1"/>
</dbReference>
<keyword evidence="1" id="KW-0408">Iron</keyword>
<dbReference type="RefSeq" id="WP_068005469.1">
    <property type="nucleotide sequence ID" value="NZ_FOFM01000002.1"/>
</dbReference>
<evidence type="ECO:0000313" key="3">
    <source>
        <dbReference type="Proteomes" id="UP000076577"/>
    </source>
</evidence>